<dbReference type="GO" id="GO:0016765">
    <property type="term" value="F:transferase activity, transferring alkyl or aryl (other than methyl) groups"/>
    <property type="evidence" value="ECO:0007669"/>
    <property type="project" value="InterPro"/>
</dbReference>
<dbReference type="InterPro" id="IPR058240">
    <property type="entry name" value="rSAM_sf"/>
</dbReference>
<accession>X0U2Y3</accession>
<evidence type="ECO:0000256" key="6">
    <source>
        <dbReference type="ARBA" id="ARBA00023014"/>
    </source>
</evidence>
<comment type="cofactor">
    <cofactor evidence="1">
        <name>[4Fe-4S] cluster</name>
        <dbReference type="ChEBI" id="CHEBI:49883"/>
    </cofactor>
</comment>
<feature type="domain" description="Radical SAM core" evidence="7">
    <location>
        <begin position="18"/>
        <end position="249"/>
    </location>
</feature>
<dbReference type="NCBIfam" id="TIGR00423">
    <property type="entry name" value="CofH family radical SAM protein"/>
    <property type="match status" value="1"/>
</dbReference>
<evidence type="ECO:0000259" key="7">
    <source>
        <dbReference type="PROSITE" id="PS51918"/>
    </source>
</evidence>
<protein>
    <recommendedName>
        <fullName evidence="7">Radical SAM core domain-containing protein</fullName>
    </recommendedName>
</protein>
<comment type="caution">
    <text evidence="8">The sequence shown here is derived from an EMBL/GenBank/DDBJ whole genome shotgun (WGS) entry which is preliminary data.</text>
</comment>
<dbReference type="Gene3D" id="3.20.20.70">
    <property type="entry name" value="Aldolase class I"/>
    <property type="match status" value="1"/>
</dbReference>
<dbReference type="SFLD" id="SFLDS00029">
    <property type="entry name" value="Radical_SAM"/>
    <property type="match status" value="1"/>
</dbReference>
<evidence type="ECO:0000256" key="1">
    <source>
        <dbReference type="ARBA" id="ARBA00001966"/>
    </source>
</evidence>
<dbReference type="AlphaFoldDB" id="X0U2Y3"/>
<evidence type="ECO:0000256" key="3">
    <source>
        <dbReference type="ARBA" id="ARBA00022691"/>
    </source>
</evidence>
<dbReference type="SFLD" id="SFLDF00342">
    <property type="entry name" value="cyclic_dehypoxanthine_futalosi"/>
    <property type="match status" value="1"/>
</dbReference>
<keyword evidence="3" id="KW-0949">S-adenosyl-L-methionine</keyword>
<feature type="non-terminal residue" evidence="8">
    <location>
        <position position="1"/>
    </location>
</feature>
<dbReference type="GO" id="GO:0046872">
    <property type="term" value="F:metal ion binding"/>
    <property type="evidence" value="ECO:0007669"/>
    <property type="project" value="UniProtKB-KW"/>
</dbReference>
<gene>
    <name evidence="8" type="ORF">S01H1_39590</name>
</gene>
<dbReference type="GO" id="GO:0051539">
    <property type="term" value="F:4 iron, 4 sulfur cluster binding"/>
    <property type="evidence" value="ECO:0007669"/>
    <property type="project" value="UniProtKB-KW"/>
</dbReference>
<dbReference type="InterPro" id="IPR007197">
    <property type="entry name" value="rSAM"/>
</dbReference>
<organism evidence="8">
    <name type="scientific">marine sediment metagenome</name>
    <dbReference type="NCBI Taxonomy" id="412755"/>
    <lineage>
        <taxon>unclassified sequences</taxon>
        <taxon>metagenomes</taxon>
        <taxon>ecological metagenomes</taxon>
    </lineage>
</organism>
<dbReference type="PANTHER" id="PTHR43076">
    <property type="entry name" value="FO SYNTHASE (COFH)"/>
    <property type="match status" value="1"/>
</dbReference>
<feature type="non-terminal residue" evidence="8">
    <location>
        <position position="268"/>
    </location>
</feature>
<dbReference type="Pfam" id="PF04055">
    <property type="entry name" value="Radical_SAM"/>
    <property type="match status" value="1"/>
</dbReference>
<evidence type="ECO:0000256" key="2">
    <source>
        <dbReference type="ARBA" id="ARBA00022485"/>
    </source>
</evidence>
<dbReference type="InterPro" id="IPR034405">
    <property type="entry name" value="F420"/>
</dbReference>
<dbReference type="InterPro" id="IPR045567">
    <property type="entry name" value="CofH/MnqC-like_C"/>
</dbReference>
<dbReference type="PROSITE" id="PS51918">
    <property type="entry name" value="RADICAL_SAM"/>
    <property type="match status" value="1"/>
</dbReference>
<reference evidence="8" key="1">
    <citation type="journal article" date="2014" name="Front. Microbiol.">
        <title>High frequency of phylogenetically diverse reductive dehalogenase-homologous genes in deep subseafloor sedimentary metagenomes.</title>
        <authorList>
            <person name="Kawai M."/>
            <person name="Futagami T."/>
            <person name="Toyoda A."/>
            <person name="Takaki Y."/>
            <person name="Nishi S."/>
            <person name="Hori S."/>
            <person name="Arai W."/>
            <person name="Tsubouchi T."/>
            <person name="Morono Y."/>
            <person name="Uchiyama I."/>
            <person name="Ito T."/>
            <person name="Fujiyama A."/>
            <person name="Inagaki F."/>
            <person name="Takami H."/>
        </authorList>
    </citation>
    <scope>NUCLEOTIDE SEQUENCE</scope>
    <source>
        <strain evidence="8">Expedition CK06-06</strain>
    </source>
</reference>
<evidence type="ECO:0000313" key="8">
    <source>
        <dbReference type="EMBL" id="GAG00134.1"/>
    </source>
</evidence>
<evidence type="ECO:0000256" key="5">
    <source>
        <dbReference type="ARBA" id="ARBA00023004"/>
    </source>
</evidence>
<dbReference type="CDD" id="cd01335">
    <property type="entry name" value="Radical_SAM"/>
    <property type="match status" value="1"/>
</dbReference>
<keyword evidence="2" id="KW-0004">4Fe-4S</keyword>
<name>X0U2Y3_9ZZZZ</name>
<dbReference type="EMBL" id="BARS01025003">
    <property type="protein sequence ID" value="GAG00134.1"/>
    <property type="molecule type" value="Genomic_DNA"/>
</dbReference>
<proteinExistence type="predicted"/>
<keyword evidence="5" id="KW-0408">Iron</keyword>
<keyword evidence="6" id="KW-0411">Iron-sulfur</keyword>
<dbReference type="GO" id="GO:0044689">
    <property type="term" value="F:7,8-didemethyl-8-hydroxy-5-deazariboflavin synthase activity"/>
    <property type="evidence" value="ECO:0007669"/>
    <property type="project" value="TreeGrafter"/>
</dbReference>
<dbReference type="InterPro" id="IPR020050">
    <property type="entry name" value="FO_synthase_su2"/>
</dbReference>
<dbReference type="InterPro" id="IPR013785">
    <property type="entry name" value="Aldolase_TIM"/>
</dbReference>
<dbReference type="SFLD" id="SFLDG01389">
    <property type="entry name" value="menaquinone_synthsis_involved"/>
    <property type="match status" value="1"/>
</dbReference>
<dbReference type="PANTHER" id="PTHR43076:SF1">
    <property type="entry name" value="LIPOYL SYNTHASE 2"/>
    <property type="match status" value="1"/>
</dbReference>
<dbReference type="Pfam" id="PF19288">
    <property type="entry name" value="CofH_C"/>
    <property type="match status" value="1"/>
</dbReference>
<dbReference type="SFLD" id="SFLDG01064">
    <property type="entry name" value="F420__menaquinone_cofactor_bio"/>
    <property type="match status" value="1"/>
</dbReference>
<keyword evidence="4" id="KW-0479">Metal-binding</keyword>
<dbReference type="SUPFAM" id="SSF102114">
    <property type="entry name" value="Radical SAM enzymes"/>
    <property type="match status" value="1"/>
</dbReference>
<evidence type="ECO:0000256" key="4">
    <source>
        <dbReference type="ARBA" id="ARBA00022723"/>
    </source>
</evidence>
<sequence>LGRAADGACRKRHPQPYRTYVVDRNINYSNVCVSGCRFCAFWRDERAADAYVLETEQVLAKIEEAVALGATQILMQGGLHPSLPLEWYERLCREIKAQHQVHLHSFSPPEIVHLAELSGLSIEEVLSRLRAAGLDSLPGGGGEILCERVRRELSPRKCSADEWFAVMRAAQGLGMPTTATMMFGHIETAGERVEHLVRVRELQDETGGFTAFIPWTYQPLNTALGGRAAGGHDYLRTLAISRLVLDNVENVQASWVTQGAKIAQLALR</sequence>